<dbReference type="InterPro" id="IPR029044">
    <property type="entry name" value="Nucleotide-diphossugar_trans"/>
</dbReference>
<organism evidence="2 3">
    <name type="scientific">Flavobacterium subsaxonicum WB 4.1-42 = DSM 21790</name>
    <dbReference type="NCBI Taxonomy" id="1121898"/>
    <lineage>
        <taxon>Bacteria</taxon>
        <taxon>Pseudomonadati</taxon>
        <taxon>Bacteroidota</taxon>
        <taxon>Flavobacteriia</taxon>
        <taxon>Flavobacteriales</taxon>
        <taxon>Flavobacteriaceae</taxon>
        <taxon>Flavobacterium</taxon>
    </lineage>
</organism>
<dbReference type="eggNOG" id="COG3172">
    <property type="taxonomic scope" value="Bacteria"/>
</dbReference>
<sequence length="635" mass="72570">MEDNFTRQKTATINITIYAEFDSKTTAALLNQQPFAEEKNNRRLNFKAKDIGLVNTPKQSDMAIVIAPEENRDANNLAEMLRLNSNPRLRITEGYDDVYEKVSYIVSELEKAFELGLSITDFVQIYKRNITLEKIGSQVNIFKNGIDKINLERPAVISDGVFMLDKETAQQCAAYFDSKKDLYKLKKFVPASGAATRMFKFLHDFIADYNPKKETINGYINRKKDNSLEVFLLGLEKFPFYKEIAAEAEKHVVYPEADDENVREDARNYSFIKTMISEDLFDYANKPKGILPFHCYGNLTATPVYEHLRESVAYAGSQGQTHVHFTISENHLNGFLDSINEVRARVEEESGIKISFNFTYQHKETDTLAVDMANNPFRDEKGNLLFRPGGHGALIENLNRLDADIVFVKNIDNVRHTKMDTISLYKKALGGMLVKLQQTIFDYLERIEKRELSEEELDEIVEFASKKLSLDISPDFDKFTLENKFLYLTECLDRPIRICGMVKNEGEPGGGPFWVKGKRGRVSLQIVESSQIDLDNKIQNHIFSQSTHFNPVDLVCGLKDYKGKKFNLTQYVDPNTGFIVYKNRMGKDVKSYELPGLWNGAMAGWITVFVEVPLKTFNPVKTVNDLLKAAHQKPV</sequence>
<dbReference type="RefSeq" id="WP_026989960.1">
    <property type="nucleotide sequence ID" value="NZ_AUGP01000004.1"/>
</dbReference>
<dbReference type="AlphaFoldDB" id="A0A0A2MGN4"/>
<evidence type="ECO:0000259" key="1">
    <source>
        <dbReference type="Pfam" id="PF14134"/>
    </source>
</evidence>
<feature type="domain" description="DUF4301" evidence="1">
    <location>
        <begin position="120"/>
        <end position="632"/>
    </location>
</feature>
<dbReference type="OrthoDB" id="5572060at2"/>
<dbReference type="Pfam" id="PF14134">
    <property type="entry name" value="DUF4301"/>
    <property type="match status" value="1"/>
</dbReference>
<name>A0A0A2MGN4_9FLAO</name>
<keyword evidence="3" id="KW-1185">Reference proteome</keyword>
<comment type="caution">
    <text evidence="2">The sequence shown here is derived from an EMBL/GenBank/DDBJ whole genome shotgun (WGS) entry which is preliminary data.</text>
</comment>
<accession>A0A0A2MGN4</accession>
<gene>
    <name evidence="2" type="ORF">Q766_17895</name>
</gene>
<evidence type="ECO:0000313" key="2">
    <source>
        <dbReference type="EMBL" id="KGO91454.1"/>
    </source>
</evidence>
<proteinExistence type="predicted"/>
<dbReference type="EMBL" id="JRLY01000019">
    <property type="protein sequence ID" value="KGO91454.1"/>
    <property type="molecule type" value="Genomic_DNA"/>
</dbReference>
<dbReference type="Proteomes" id="UP000030111">
    <property type="component" value="Unassembled WGS sequence"/>
</dbReference>
<dbReference type="SUPFAM" id="SSF53448">
    <property type="entry name" value="Nucleotide-diphospho-sugar transferases"/>
    <property type="match status" value="1"/>
</dbReference>
<evidence type="ECO:0000313" key="3">
    <source>
        <dbReference type="Proteomes" id="UP000030111"/>
    </source>
</evidence>
<protein>
    <submittedName>
        <fullName evidence="2">ATPase</fullName>
    </submittedName>
</protein>
<dbReference type="InterPro" id="IPR025393">
    <property type="entry name" value="DUF4301"/>
</dbReference>
<dbReference type="STRING" id="1121898.GCA_000422725_03879"/>
<reference evidence="2 3" key="1">
    <citation type="submission" date="2013-09" db="EMBL/GenBank/DDBJ databases">
        <authorList>
            <person name="Zeng Z."/>
            <person name="Chen C."/>
        </authorList>
    </citation>
    <scope>NUCLEOTIDE SEQUENCE [LARGE SCALE GENOMIC DNA]</scope>
    <source>
        <strain evidence="2 3">WB 4.1-42</strain>
    </source>
</reference>